<evidence type="ECO:0000313" key="3">
    <source>
        <dbReference type="Proteomes" id="UP001285521"/>
    </source>
</evidence>
<dbReference type="PANTHER" id="PTHR47691:SF3">
    <property type="entry name" value="HTH-TYPE TRANSCRIPTIONAL REGULATOR RV0890C-RELATED"/>
    <property type="match status" value="1"/>
</dbReference>
<protein>
    <submittedName>
        <fullName evidence="2">ATP-binding protein</fullName>
    </submittedName>
</protein>
<reference evidence="2 3" key="1">
    <citation type="submission" date="2023-11" db="EMBL/GenBank/DDBJ databases">
        <title>Lentzea sokolovensis, sp. nov., Lentzea kristufkii, sp. nov., and Lentzea miocenensis, sp. nov., rare actinobacteria from Sokolov Coal Basin, Miocene lacustrine sediment, Czech Republic.</title>
        <authorList>
            <person name="Lara A."/>
            <person name="Kotroba L."/>
            <person name="Nouioui I."/>
            <person name="Neumann-Schaal M."/>
            <person name="Mast Y."/>
            <person name="Chronakova A."/>
        </authorList>
    </citation>
    <scope>NUCLEOTIDE SEQUENCE [LARGE SCALE GENOMIC DNA]</scope>
    <source>
        <strain evidence="2 3">BCCO 10_0856</strain>
    </source>
</reference>
<dbReference type="RefSeq" id="WP_319970800.1">
    <property type="nucleotide sequence ID" value="NZ_JAXAVW010000038.1"/>
</dbReference>
<dbReference type="Gene3D" id="3.40.50.300">
    <property type="entry name" value="P-loop containing nucleotide triphosphate hydrolases"/>
    <property type="match status" value="1"/>
</dbReference>
<dbReference type="SMART" id="SM00382">
    <property type="entry name" value="AAA"/>
    <property type="match status" value="1"/>
</dbReference>
<feature type="domain" description="AAA+ ATPase" evidence="1">
    <location>
        <begin position="52"/>
        <end position="182"/>
    </location>
</feature>
<name>A0ABU4TC74_9PSEU</name>
<dbReference type="InterPro" id="IPR003593">
    <property type="entry name" value="AAA+_ATPase"/>
</dbReference>
<organism evidence="2 3">
    <name type="scientific">Lentzea miocenica</name>
    <dbReference type="NCBI Taxonomy" id="3095431"/>
    <lineage>
        <taxon>Bacteria</taxon>
        <taxon>Bacillati</taxon>
        <taxon>Actinomycetota</taxon>
        <taxon>Actinomycetes</taxon>
        <taxon>Pseudonocardiales</taxon>
        <taxon>Pseudonocardiaceae</taxon>
        <taxon>Lentzea</taxon>
    </lineage>
</organism>
<dbReference type="InterPro" id="IPR036388">
    <property type="entry name" value="WH-like_DNA-bd_sf"/>
</dbReference>
<dbReference type="Proteomes" id="UP001285521">
    <property type="component" value="Unassembled WGS sequence"/>
</dbReference>
<dbReference type="InterPro" id="IPR027417">
    <property type="entry name" value="P-loop_NTPase"/>
</dbReference>
<dbReference type="GO" id="GO:0005524">
    <property type="term" value="F:ATP binding"/>
    <property type="evidence" value="ECO:0007669"/>
    <property type="project" value="UniProtKB-KW"/>
</dbReference>
<proteinExistence type="predicted"/>
<keyword evidence="2" id="KW-0067">ATP-binding</keyword>
<keyword evidence="3" id="KW-1185">Reference proteome</keyword>
<keyword evidence="2" id="KW-0547">Nucleotide-binding</keyword>
<dbReference type="EMBL" id="JAXAVW010000038">
    <property type="protein sequence ID" value="MDX8035781.1"/>
    <property type="molecule type" value="Genomic_DNA"/>
</dbReference>
<dbReference type="PANTHER" id="PTHR47691">
    <property type="entry name" value="REGULATOR-RELATED"/>
    <property type="match status" value="1"/>
</dbReference>
<sequence>MSDVLTGTTGTAGTATGAIRFRGWNEVPPQFRPPLPPRHFVGRDAELAGIRAGGVTVLSGPGGVGKTALALKWLQERRSGDQLYVDLATQDLDQLLRAFRLTGVDADDRPAVFRSLVIRRQFTLLLDNVDSADQVTRLLPASGTVLVTSRVKLNLPQSQEIDVEPLADDGRIGQLLDRSYVELPERQARLYRLCAWQPGTFGVPAAAAIAGESDCDVEDALDDLVEKSLLTEVGDDAFRFHDLVRAHARTKRYQ</sequence>
<gene>
    <name evidence="2" type="ORF">SK803_36760</name>
</gene>
<comment type="caution">
    <text evidence="2">The sequence shown here is derived from an EMBL/GenBank/DDBJ whole genome shotgun (WGS) entry which is preliminary data.</text>
</comment>
<dbReference type="Gene3D" id="1.10.10.10">
    <property type="entry name" value="Winged helix-like DNA-binding domain superfamily/Winged helix DNA-binding domain"/>
    <property type="match status" value="1"/>
</dbReference>
<dbReference type="PRINTS" id="PR00364">
    <property type="entry name" value="DISEASERSIST"/>
</dbReference>
<dbReference type="SUPFAM" id="SSF52540">
    <property type="entry name" value="P-loop containing nucleoside triphosphate hydrolases"/>
    <property type="match status" value="1"/>
</dbReference>
<accession>A0ABU4TC74</accession>
<reference evidence="2 3" key="2">
    <citation type="submission" date="2023-11" db="EMBL/GenBank/DDBJ databases">
        <authorList>
            <person name="Lara A.C."/>
            <person name="Chronakova A."/>
        </authorList>
    </citation>
    <scope>NUCLEOTIDE SEQUENCE [LARGE SCALE GENOMIC DNA]</scope>
    <source>
        <strain evidence="2 3">BCCO 10_0856</strain>
    </source>
</reference>
<evidence type="ECO:0000259" key="1">
    <source>
        <dbReference type="SMART" id="SM00382"/>
    </source>
</evidence>
<evidence type="ECO:0000313" key="2">
    <source>
        <dbReference type="EMBL" id="MDX8035781.1"/>
    </source>
</evidence>